<keyword evidence="3" id="KW-1185">Reference proteome</keyword>
<dbReference type="Proteomes" id="UP000402241">
    <property type="component" value="Chromosome"/>
</dbReference>
<reference evidence="1 4" key="2">
    <citation type="submission" date="2020-02" db="EMBL/GenBank/DDBJ databases">
        <title>WGS of Micromonospora spp. isolated from hot spring.</title>
        <authorList>
            <person name="Thawai C."/>
        </authorList>
    </citation>
    <scope>NUCLEOTIDE SEQUENCE [LARGE SCALE GENOMIC DNA]</scope>
    <source>
        <strain evidence="1 4">TMS7</strain>
    </source>
</reference>
<evidence type="ECO:0000313" key="1">
    <source>
        <dbReference type="EMBL" id="NES30064.1"/>
    </source>
</evidence>
<evidence type="ECO:0008006" key="5">
    <source>
        <dbReference type="Google" id="ProtNLM"/>
    </source>
</evidence>
<evidence type="ECO:0000313" key="3">
    <source>
        <dbReference type="Proteomes" id="UP000402241"/>
    </source>
</evidence>
<dbReference type="Proteomes" id="UP000477779">
    <property type="component" value="Unassembled WGS sequence"/>
</dbReference>
<evidence type="ECO:0000313" key="4">
    <source>
        <dbReference type="Proteomes" id="UP000477779"/>
    </source>
</evidence>
<dbReference type="AlphaFoldDB" id="A0AAJ3DKN6"/>
<dbReference type="EMBL" id="JAAHBZ010000009">
    <property type="protein sequence ID" value="NES30064.1"/>
    <property type="molecule type" value="Genomic_DNA"/>
</dbReference>
<gene>
    <name evidence="1" type="ORF">G3561_21245</name>
    <name evidence="2" type="ORF">GCE86_06690</name>
</gene>
<protein>
    <recommendedName>
        <fullName evidence="5">Ribbon-helix-helix protein, CopG family</fullName>
    </recommendedName>
</protein>
<dbReference type="EMBL" id="CP045309">
    <property type="protein sequence ID" value="QGL46763.1"/>
    <property type="molecule type" value="Genomic_DNA"/>
</dbReference>
<evidence type="ECO:0000313" key="2">
    <source>
        <dbReference type="EMBL" id="QGL46763.1"/>
    </source>
</evidence>
<sequence length="156" mass="15878">MPVDERMIMPSSTITVRLPDEVRQRLDEEARRLRVPPGTLAARLVAEGVDDPPPALAGDAEPPVSALEASVLASFAGTSGPLVGVQRELALTLARQAEQGGSGAAGAAARLRDVLAQAHAHTPPDVDALAALLATPVVTECPQCGFACGAGVAFGV</sequence>
<accession>A0AAJ3DKN6</accession>
<proteinExistence type="predicted"/>
<organism evidence="1 4">
    <name type="scientific">Micromonospora terminaliae</name>
    <dbReference type="NCBI Taxonomy" id="1914461"/>
    <lineage>
        <taxon>Bacteria</taxon>
        <taxon>Bacillati</taxon>
        <taxon>Actinomycetota</taxon>
        <taxon>Actinomycetes</taxon>
        <taxon>Micromonosporales</taxon>
        <taxon>Micromonosporaceae</taxon>
        <taxon>Micromonospora</taxon>
    </lineage>
</organism>
<name>A0AAJ3DKN6_9ACTN</name>
<dbReference type="RefSeq" id="WP_154226117.1">
    <property type="nucleotide sequence ID" value="NZ_CP045309.1"/>
</dbReference>
<reference evidence="2 3" key="1">
    <citation type="submission" date="2019-10" db="EMBL/GenBank/DDBJ databases">
        <title>Genome Sequence of Micromonospora terminaliae DSM 101760.</title>
        <authorList>
            <person name="Guo L."/>
        </authorList>
    </citation>
    <scope>NUCLEOTIDE SEQUENCE [LARGE SCALE GENOMIC DNA]</scope>
    <source>
        <strain evidence="2 3">DSM 101760</strain>
    </source>
</reference>